<dbReference type="AlphaFoldDB" id="A0A7W0HJH2"/>
<comment type="similarity">
    <text evidence="2 10">Belongs to the ABC transporter superfamily.</text>
</comment>
<dbReference type="FunFam" id="3.40.50.300:FF:000056">
    <property type="entry name" value="Cell division ATP-binding protein FtsE"/>
    <property type="match status" value="1"/>
</dbReference>
<dbReference type="PROSITE" id="PS00211">
    <property type="entry name" value="ABC_TRANSPORTER_1"/>
    <property type="match status" value="1"/>
</dbReference>
<keyword evidence="9 10" id="KW-0131">Cell cycle</keyword>
<evidence type="ECO:0000256" key="9">
    <source>
        <dbReference type="ARBA" id="ARBA00023306"/>
    </source>
</evidence>
<evidence type="ECO:0000256" key="3">
    <source>
        <dbReference type="ARBA" id="ARBA00020019"/>
    </source>
</evidence>
<dbReference type="RefSeq" id="WP_220128251.1">
    <property type="nucleotide sequence ID" value="NZ_JACDUS010000001.1"/>
</dbReference>
<evidence type="ECO:0000313" key="13">
    <source>
        <dbReference type="Proteomes" id="UP000525298"/>
    </source>
</evidence>
<dbReference type="InterPro" id="IPR027417">
    <property type="entry name" value="P-loop_NTPase"/>
</dbReference>
<comment type="caution">
    <text evidence="12">The sequence shown here is derived from an EMBL/GenBank/DDBJ whole genome shotgun (WGS) entry which is preliminary data.</text>
</comment>
<comment type="subunit">
    <text evidence="10">Homodimer. Forms a membrane-associated complex with FtsX.</text>
</comment>
<dbReference type="InterPro" id="IPR017871">
    <property type="entry name" value="ABC_transporter-like_CS"/>
</dbReference>
<comment type="function">
    <text evidence="1">Part of the ABC transporter FtsEX involved in cellular division. Important for assembly or stability of the septal ring.</text>
</comment>
<sequence>MTPTDPLDNRIIRFYQVSKHFGDSWALHDLSFDVETNEFLFITGPSGAGKSTLIKLLYMGERMSSGYAIVDGMNLTRMHRRQIPVLRRKIGVIFQDFKLIAHLNVFQNVALVMEAAGFKSRTEIRRRVGDLLELVGLADQAKAYPPTLSGGEKQRAAVARAMVGKPKIILADEPTASLDPDAAERVLRLLCAAHSRGATVLITTHDRELISRFDTRVIRLQGGRQVDDAAGNADGVCP</sequence>
<evidence type="ECO:0000256" key="5">
    <source>
        <dbReference type="ARBA" id="ARBA00022618"/>
    </source>
</evidence>
<keyword evidence="4 10" id="KW-1003">Cell membrane</keyword>
<dbReference type="SUPFAM" id="SSF52540">
    <property type="entry name" value="P-loop containing nucleoside triphosphate hydrolases"/>
    <property type="match status" value="1"/>
</dbReference>
<dbReference type="GO" id="GO:0005524">
    <property type="term" value="F:ATP binding"/>
    <property type="evidence" value="ECO:0007669"/>
    <property type="project" value="UniProtKB-UniRule"/>
</dbReference>
<dbReference type="GO" id="GO:0016887">
    <property type="term" value="F:ATP hydrolysis activity"/>
    <property type="evidence" value="ECO:0007669"/>
    <property type="project" value="InterPro"/>
</dbReference>
<feature type="domain" description="ABC transporter" evidence="11">
    <location>
        <begin position="12"/>
        <end position="238"/>
    </location>
</feature>
<dbReference type="InterPro" id="IPR005286">
    <property type="entry name" value="Cell_div_FtsE"/>
</dbReference>
<dbReference type="Proteomes" id="UP000525298">
    <property type="component" value="Unassembled WGS sequence"/>
</dbReference>
<dbReference type="PANTHER" id="PTHR24220">
    <property type="entry name" value="IMPORT ATP-BINDING PROTEIN"/>
    <property type="match status" value="1"/>
</dbReference>
<comment type="subcellular location">
    <subcellularLocation>
        <location evidence="10">Cell membrane</location>
        <topology evidence="10">Peripheral membrane protein</topology>
        <orientation evidence="10">Cytoplasmic side</orientation>
    </subcellularLocation>
</comment>
<dbReference type="InterPro" id="IPR003593">
    <property type="entry name" value="AAA+_ATPase"/>
</dbReference>
<dbReference type="EMBL" id="JACDUS010000001">
    <property type="protein sequence ID" value="MBA2880098.1"/>
    <property type="molecule type" value="Genomic_DNA"/>
</dbReference>
<keyword evidence="8 10" id="KW-0472">Membrane</keyword>
<name>A0A7W0HJH2_9BACT</name>
<keyword evidence="13" id="KW-1185">Reference proteome</keyword>
<dbReference type="InterPro" id="IPR015854">
    <property type="entry name" value="ABC_transpr_LolD-like"/>
</dbReference>
<keyword evidence="6 10" id="KW-0547">Nucleotide-binding</keyword>
<evidence type="ECO:0000256" key="1">
    <source>
        <dbReference type="ARBA" id="ARBA00002579"/>
    </source>
</evidence>
<dbReference type="Pfam" id="PF00005">
    <property type="entry name" value="ABC_tran"/>
    <property type="match status" value="1"/>
</dbReference>
<evidence type="ECO:0000256" key="4">
    <source>
        <dbReference type="ARBA" id="ARBA00022475"/>
    </source>
</evidence>
<dbReference type="NCBIfam" id="TIGR02673">
    <property type="entry name" value="FtsE"/>
    <property type="match status" value="1"/>
</dbReference>
<organism evidence="12 13">
    <name type="scientific">Desulfosalsimonas propionicica</name>
    <dbReference type="NCBI Taxonomy" id="332175"/>
    <lineage>
        <taxon>Bacteria</taxon>
        <taxon>Pseudomonadati</taxon>
        <taxon>Thermodesulfobacteriota</taxon>
        <taxon>Desulfobacteria</taxon>
        <taxon>Desulfobacterales</taxon>
        <taxon>Desulfosalsimonadaceae</taxon>
        <taxon>Desulfosalsimonas</taxon>
    </lineage>
</organism>
<evidence type="ECO:0000259" key="11">
    <source>
        <dbReference type="PROSITE" id="PS50893"/>
    </source>
</evidence>
<accession>A0A7W0HJH2</accession>
<evidence type="ECO:0000256" key="2">
    <source>
        <dbReference type="ARBA" id="ARBA00005417"/>
    </source>
</evidence>
<dbReference type="GO" id="GO:0005886">
    <property type="term" value="C:plasma membrane"/>
    <property type="evidence" value="ECO:0007669"/>
    <property type="project" value="UniProtKB-SubCell"/>
</dbReference>
<dbReference type="GO" id="GO:0051301">
    <property type="term" value="P:cell division"/>
    <property type="evidence" value="ECO:0007669"/>
    <property type="project" value="UniProtKB-UniRule"/>
</dbReference>
<proteinExistence type="inferred from homology"/>
<keyword evidence="5 10" id="KW-0132">Cell division</keyword>
<dbReference type="Gene3D" id="3.40.50.300">
    <property type="entry name" value="P-loop containing nucleotide triphosphate hydrolases"/>
    <property type="match status" value="1"/>
</dbReference>
<gene>
    <name evidence="10" type="primary">ftsE</name>
    <name evidence="12" type="ORF">HNR65_000405</name>
</gene>
<dbReference type="PANTHER" id="PTHR24220:SF470">
    <property type="entry name" value="CELL DIVISION ATP-BINDING PROTEIN FTSE"/>
    <property type="match status" value="1"/>
</dbReference>
<evidence type="ECO:0000256" key="10">
    <source>
        <dbReference type="RuleBase" id="RU365094"/>
    </source>
</evidence>
<evidence type="ECO:0000256" key="7">
    <source>
        <dbReference type="ARBA" id="ARBA00022840"/>
    </source>
</evidence>
<dbReference type="SMART" id="SM00382">
    <property type="entry name" value="AAA"/>
    <property type="match status" value="1"/>
</dbReference>
<keyword evidence="7 10" id="KW-0067">ATP-binding</keyword>
<dbReference type="InterPro" id="IPR003439">
    <property type="entry name" value="ABC_transporter-like_ATP-bd"/>
</dbReference>
<evidence type="ECO:0000256" key="8">
    <source>
        <dbReference type="ARBA" id="ARBA00023136"/>
    </source>
</evidence>
<evidence type="ECO:0000313" key="12">
    <source>
        <dbReference type="EMBL" id="MBA2880098.1"/>
    </source>
</evidence>
<reference evidence="12 13" key="1">
    <citation type="submission" date="2020-07" db="EMBL/GenBank/DDBJ databases">
        <title>Genomic Encyclopedia of Type Strains, Phase IV (KMG-IV): sequencing the most valuable type-strain genomes for metagenomic binning, comparative biology and taxonomic classification.</title>
        <authorList>
            <person name="Goeker M."/>
        </authorList>
    </citation>
    <scope>NUCLEOTIDE SEQUENCE [LARGE SCALE GENOMIC DNA]</scope>
    <source>
        <strain evidence="12 13">DSM 17721</strain>
    </source>
</reference>
<dbReference type="GO" id="GO:0022857">
    <property type="term" value="F:transmembrane transporter activity"/>
    <property type="evidence" value="ECO:0007669"/>
    <property type="project" value="TreeGrafter"/>
</dbReference>
<protein>
    <recommendedName>
        <fullName evidence="3 10">Cell division ATP-binding protein FtsE</fullName>
    </recommendedName>
</protein>
<dbReference type="PROSITE" id="PS50893">
    <property type="entry name" value="ABC_TRANSPORTER_2"/>
    <property type="match status" value="1"/>
</dbReference>
<evidence type="ECO:0000256" key="6">
    <source>
        <dbReference type="ARBA" id="ARBA00022741"/>
    </source>
</evidence>